<reference evidence="1" key="1">
    <citation type="journal article" date="2015" name="Nature">
        <title>Complex archaea that bridge the gap between prokaryotes and eukaryotes.</title>
        <authorList>
            <person name="Spang A."/>
            <person name="Saw J.H."/>
            <person name="Jorgensen S.L."/>
            <person name="Zaremba-Niedzwiedzka K."/>
            <person name="Martijn J."/>
            <person name="Lind A.E."/>
            <person name="van Eijk R."/>
            <person name="Schleper C."/>
            <person name="Guy L."/>
            <person name="Ettema T.J."/>
        </authorList>
    </citation>
    <scope>NUCLEOTIDE SEQUENCE</scope>
</reference>
<proteinExistence type="predicted"/>
<protein>
    <submittedName>
        <fullName evidence="1">Uncharacterized protein</fullName>
    </submittedName>
</protein>
<sequence length="112" mass="11651">TGIVIAGLLGLSVSAQAIDAREITDELFAGPDAISADEVMNDAAFEALRLALAAVEAPEQALTRQRYADLLSLMSTQAGAADLPGGVRAERCGQNLRIWRSCDAARPTGKGP</sequence>
<organism evidence="1">
    <name type="scientific">marine sediment metagenome</name>
    <dbReference type="NCBI Taxonomy" id="412755"/>
    <lineage>
        <taxon>unclassified sequences</taxon>
        <taxon>metagenomes</taxon>
        <taxon>ecological metagenomes</taxon>
    </lineage>
</organism>
<gene>
    <name evidence="1" type="ORF">LCGC14_3159140</name>
</gene>
<evidence type="ECO:0000313" key="1">
    <source>
        <dbReference type="EMBL" id="KKK47045.1"/>
    </source>
</evidence>
<feature type="non-terminal residue" evidence="1">
    <location>
        <position position="1"/>
    </location>
</feature>
<comment type="caution">
    <text evidence="1">The sequence shown here is derived from an EMBL/GenBank/DDBJ whole genome shotgun (WGS) entry which is preliminary data.</text>
</comment>
<accession>A0A0F8WFU8</accession>
<dbReference type="AlphaFoldDB" id="A0A0F8WFU8"/>
<name>A0A0F8WFU8_9ZZZZ</name>
<dbReference type="EMBL" id="LAZR01069776">
    <property type="protein sequence ID" value="KKK47045.1"/>
    <property type="molecule type" value="Genomic_DNA"/>
</dbReference>